<reference evidence="10" key="1">
    <citation type="submission" date="2016-12" db="EMBL/GenBank/DDBJ databases">
        <title>Discovery of methanogenic haloarchaea.</title>
        <authorList>
            <person name="Sorokin D.Y."/>
            <person name="Makarova K.S."/>
            <person name="Abbas B."/>
            <person name="Ferrer M."/>
            <person name="Golyshin P.N."/>
        </authorList>
    </citation>
    <scope>NUCLEOTIDE SEQUENCE [LARGE SCALE GENOMIC DNA]</scope>
    <source>
        <strain evidence="10">HMET1</strain>
    </source>
</reference>
<dbReference type="GO" id="GO:0016628">
    <property type="term" value="F:oxidoreductase activity, acting on the CH-CH group of donors, NAD or NADP as acceptor"/>
    <property type="evidence" value="ECO:0007669"/>
    <property type="project" value="InterPro"/>
</dbReference>
<protein>
    <submittedName>
        <fullName evidence="10">Geranylgeranyl reductase flavoprotein</fullName>
    </submittedName>
</protein>
<sequence>MEKDVVVIGGGPAGSSVAREAAKNGSEVLLLEKNNFIGEPVQCAGLLSKRAIDFSKIDRIRDIAINSYRGAIFHPPNEDPIKIKADEKKAFTVDRSIFDRKLVEDAIKEGAEFRVNSSAKKWDGKKLTIRHNGKSKKIEPSVLVSAEGIQRKIAKQAGLKGIKTYLSGVQTTLTNLRLKEEDLNYVELFLGENIAPGFFAWAIPLTQNKARVGLCVKMGEGSAFDYLKSFVKTNPVIKDKYNGKPIKFNFGCIPLGLLDKTVLNNLLVVGDAAGQVKPTSGGGVYPSLVCGKIAGEVASRNITNNLDLEVYEERWREKIGKELEIGWKLNKLFFGLQDKKYDRIFDKINDPEVIKTIEDYGDIDYPSKLFFKLLKNKPSLIKTIGSTYIKQSLKNLFT</sequence>
<keyword evidence="5" id="KW-0443">Lipid metabolism</keyword>
<keyword evidence="1" id="KW-0444">Lipid biosynthesis</keyword>
<dbReference type="NCBIfam" id="TIGR02032">
    <property type="entry name" value="GG-red-SF"/>
    <property type="match status" value="1"/>
</dbReference>
<evidence type="ECO:0000256" key="4">
    <source>
        <dbReference type="ARBA" id="ARBA00023002"/>
    </source>
</evidence>
<dbReference type="Pfam" id="PF07992">
    <property type="entry name" value="Pyr_redox_2"/>
    <property type="match status" value="1"/>
</dbReference>
<keyword evidence="11" id="KW-1185">Reference proteome</keyword>
<evidence type="ECO:0000259" key="9">
    <source>
        <dbReference type="Pfam" id="PF22578"/>
    </source>
</evidence>
<evidence type="ECO:0000259" key="8">
    <source>
        <dbReference type="Pfam" id="PF07992"/>
    </source>
</evidence>
<name>A0A1Q6DXN8_METT1</name>
<keyword evidence="2" id="KW-0285">Flavoprotein</keyword>
<dbReference type="InterPro" id="IPR023753">
    <property type="entry name" value="FAD/NAD-binding_dom"/>
</dbReference>
<evidence type="ECO:0000256" key="5">
    <source>
        <dbReference type="ARBA" id="ARBA00023098"/>
    </source>
</evidence>
<dbReference type="EMBL" id="MSDW01000001">
    <property type="protein sequence ID" value="OKY79134.1"/>
    <property type="molecule type" value="Genomic_DNA"/>
</dbReference>
<dbReference type="AlphaFoldDB" id="A0A1Q6DXN8"/>
<keyword evidence="6" id="KW-0594">Phospholipid biosynthesis</keyword>
<dbReference type="InterPro" id="IPR011777">
    <property type="entry name" value="Geranylgeranyl_Rdtase_fam"/>
</dbReference>
<dbReference type="InterPro" id="IPR036188">
    <property type="entry name" value="FAD/NAD-bd_sf"/>
</dbReference>
<evidence type="ECO:0000313" key="10">
    <source>
        <dbReference type="EMBL" id="OKY79134.1"/>
    </source>
</evidence>
<proteinExistence type="predicted"/>
<feature type="domain" description="FAD/NAD(P)-binding" evidence="8">
    <location>
        <begin position="3"/>
        <end position="165"/>
    </location>
</feature>
<dbReference type="InParanoid" id="A0A1Q6DXN8"/>
<evidence type="ECO:0000313" key="11">
    <source>
        <dbReference type="Proteomes" id="UP000185744"/>
    </source>
</evidence>
<feature type="domain" description="Digeranylgeranylglycerophospholipid reductase catalytic" evidence="9">
    <location>
        <begin position="167"/>
        <end position="251"/>
    </location>
</feature>
<dbReference type="FunCoup" id="A0A1Q6DXN8">
    <property type="interactions" value="53"/>
</dbReference>
<dbReference type="PANTHER" id="PTHR42685">
    <property type="entry name" value="GERANYLGERANYL DIPHOSPHATE REDUCTASE"/>
    <property type="match status" value="1"/>
</dbReference>
<dbReference type="InterPro" id="IPR050407">
    <property type="entry name" value="Geranylgeranyl_reductase"/>
</dbReference>
<dbReference type="PRINTS" id="PR00420">
    <property type="entry name" value="RNGMNOXGNASE"/>
</dbReference>
<evidence type="ECO:0000256" key="6">
    <source>
        <dbReference type="ARBA" id="ARBA00023209"/>
    </source>
</evidence>
<evidence type="ECO:0000256" key="1">
    <source>
        <dbReference type="ARBA" id="ARBA00022516"/>
    </source>
</evidence>
<dbReference type="GO" id="GO:0008654">
    <property type="term" value="P:phospholipid biosynthetic process"/>
    <property type="evidence" value="ECO:0007669"/>
    <property type="project" value="UniProtKB-KW"/>
</dbReference>
<accession>A0A1Q6DXN8</accession>
<dbReference type="Gene3D" id="3.50.50.60">
    <property type="entry name" value="FAD/NAD(P)-binding domain"/>
    <property type="match status" value="1"/>
</dbReference>
<evidence type="ECO:0000256" key="2">
    <source>
        <dbReference type="ARBA" id="ARBA00022630"/>
    </source>
</evidence>
<evidence type="ECO:0000256" key="7">
    <source>
        <dbReference type="ARBA" id="ARBA00023264"/>
    </source>
</evidence>
<comment type="caution">
    <text evidence="10">The sequence shown here is derived from an EMBL/GenBank/DDBJ whole genome shotgun (WGS) entry which is preliminary data.</text>
</comment>
<keyword evidence="4" id="KW-0560">Oxidoreductase</keyword>
<keyword evidence="3" id="KW-0274">FAD</keyword>
<evidence type="ECO:0000256" key="3">
    <source>
        <dbReference type="ARBA" id="ARBA00022827"/>
    </source>
</evidence>
<gene>
    <name evidence="10" type="ORF">BTN85_1641</name>
</gene>
<organism evidence="10 11">
    <name type="scientific">Methanohalarchaeum thermophilum</name>
    <dbReference type="NCBI Taxonomy" id="1903181"/>
    <lineage>
        <taxon>Archaea</taxon>
        <taxon>Methanobacteriati</taxon>
        <taxon>Methanobacteriota</taxon>
        <taxon>Methanonatronarchaeia</taxon>
        <taxon>Methanonatronarchaeales</taxon>
        <taxon>Methanonatronarchaeaceae</taxon>
        <taxon>Candidatus Methanohalarchaeum</taxon>
    </lineage>
</organism>
<dbReference type="SUPFAM" id="SSF51905">
    <property type="entry name" value="FAD/NAD(P)-binding domain"/>
    <property type="match status" value="1"/>
</dbReference>
<dbReference type="Gene3D" id="3.30.9.10">
    <property type="entry name" value="D-Amino Acid Oxidase, subunit A, domain 2"/>
    <property type="match status" value="1"/>
</dbReference>
<dbReference type="Pfam" id="PF22578">
    <property type="entry name" value="GGR_cat"/>
    <property type="match status" value="1"/>
</dbReference>
<keyword evidence="7" id="KW-1208">Phospholipid metabolism</keyword>
<dbReference type="Proteomes" id="UP000185744">
    <property type="component" value="Unassembled WGS sequence"/>
</dbReference>
<dbReference type="PANTHER" id="PTHR42685:SF18">
    <property type="entry name" value="DIGERANYLGERANYLGLYCEROPHOSPHOLIPID REDUCTASE"/>
    <property type="match status" value="1"/>
</dbReference>
<dbReference type="InterPro" id="IPR054715">
    <property type="entry name" value="GGR_cat"/>
</dbReference>
<dbReference type="STRING" id="1903181.BTN85_1641"/>